<dbReference type="EMBL" id="CATOUU010000779">
    <property type="protein sequence ID" value="CAI9947706.1"/>
    <property type="molecule type" value="Genomic_DNA"/>
</dbReference>
<evidence type="ECO:0000256" key="1">
    <source>
        <dbReference type="SAM" id="Coils"/>
    </source>
</evidence>
<gene>
    <name evidence="2" type="ORF">HINF_LOCUS35351</name>
    <name evidence="3" type="ORF">HINF_LOCUS56992</name>
</gene>
<sequence>MELIYLISFKAEEQQTNRQQSLLQRTSLTAQILCRRKVFLTIRLLQLSQKTELTYQTSLRRREYQTFMKNNLDYSSFAISKSISNEQILVDLVKSGLDFQTFAQIKGFSDEQVLITLMKAKIDVQPFTTAKNISSANVIEIIHISDLPLLDKYIYIQLLKSISPVDLRSEQENTNNTMIKREIELAIDRVLKFVNNKQRELILEIFFKEALLLQKKNVDEFAVNEIAEQKNKIQELQQQNLDIKLEYEQKLSERQQQYNTVLMKCKNELEVLKNEYQVDLQKEYDKYKVEIEQLKKTVEAESGM</sequence>
<reference evidence="3 4" key="2">
    <citation type="submission" date="2024-07" db="EMBL/GenBank/DDBJ databases">
        <authorList>
            <person name="Akdeniz Z."/>
        </authorList>
    </citation>
    <scope>NUCLEOTIDE SEQUENCE [LARGE SCALE GENOMIC DNA]</scope>
</reference>
<accession>A0AA86PZD5</accession>
<evidence type="ECO:0000313" key="4">
    <source>
        <dbReference type="Proteomes" id="UP001642409"/>
    </source>
</evidence>
<evidence type="ECO:0000313" key="3">
    <source>
        <dbReference type="EMBL" id="CAL6074995.1"/>
    </source>
</evidence>
<dbReference type="Proteomes" id="UP001642409">
    <property type="component" value="Unassembled WGS sequence"/>
</dbReference>
<keyword evidence="4" id="KW-1185">Reference proteome</keyword>
<evidence type="ECO:0000313" key="2">
    <source>
        <dbReference type="EMBL" id="CAI9947706.1"/>
    </source>
</evidence>
<reference evidence="2" key="1">
    <citation type="submission" date="2023-06" db="EMBL/GenBank/DDBJ databases">
        <authorList>
            <person name="Kurt Z."/>
        </authorList>
    </citation>
    <scope>NUCLEOTIDE SEQUENCE</scope>
</reference>
<comment type="caution">
    <text evidence="2">The sequence shown here is derived from an EMBL/GenBank/DDBJ whole genome shotgun (WGS) entry which is preliminary data.</text>
</comment>
<feature type="coiled-coil region" evidence="1">
    <location>
        <begin position="219"/>
        <end position="304"/>
    </location>
</feature>
<dbReference type="EMBL" id="CAXDID020000311">
    <property type="protein sequence ID" value="CAL6074995.1"/>
    <property type="molecule type" value="Genomic_DNA"/>
</dbReference>
<dbReference type="AlphaFoldDB" id="A0AA86PZD5"/>
<proteinExistence type="predicted"/>
<protein>
    <submittedName>
        <fullName evidence="3">Hypothetical_protein</fullName>
    </submittedName>
</protein>
<name>A0AA86PZD5_9EUKA</name>
<organism evidence="2">
    <name type="scientific">Hexamita inflata</name>
    <dbReference type="NCBI Taxonomy" id="28002"/>
    <lineage>
        <taxon>Eukaryota</taxon>
        <taxon>Metamonada</taxon>
        <taxon>Diplomonadida</taxon>
        <taxon>Hexamitidae</taxon>
        <taxon>Hexamitinae</taxon>
        <taxon>Hexamita</taxon>
    </lineage>
</organism>
<keyword evidence="1" id="KW-0175">Coiled coil</keyword>